<keyword evidence="4" id="KW-1185">Reference proteome</keyword>
<dbReference type="RefSeq" id="WP_243538632.1">
    <property type="nucleotide sequence ID" value="NZ_CP093442.1"/>
</dbReference>
<dbReference type="Pfam" id="PF07238">
    <property type="entry name" value="PilZ"/>
    <property type="match status" value="1"/>
</dbReference>
<feature type="domain" description="GYF" evidence="2">
    <location>
        <begin position="7"/>
        <end position="46"/>
    </location>
</feature>
<accession>A0ABY4CB59</accession>
<dbReference type="InterPro" id="IPR009875">
    <property type="entry name" value="PilZ_domain"/>
</dbReference>
<evidence type="ECO:0000259" key="1">
    <source>
        <dbReference type="Pfam" id="PF07238"/>
    </source>
</evidence>
<sequence length="227" mass="25257">MAHPKIWFILSEGQTTGPFDQDEIEARLGSAKDPQIWGRGQSEWMTPSKWRQALNDVGMKVSNAEPPGLWRIRVEGQELPPRKYSELIAHLKTLSDYSFVDISPDEKTPWKEVYSVPRVVEDLGISRRSHPRVPIVGTLACEGPKGSFSCRVISISEGGIGINDARNLQIGERFEGTLTSPNLFITIPATCEVVYVGGDGYAGLRFINLPTEYKSSVIEYVNKFATT</sequence>
<dbReference type="Pfam" id="PF14237">
    <property type="entry name" value="GYF_2"/>
    <property type="match status" value="1"/>
</dbReference>
<dbReference type="EMBL" id="CP093442">
    <property type="protein sequence ID" value="UOF02014.1"/>
    <property type="molecule type" value="Genomic_DNA"/>
</dbReference>
<evidence type="ECO:0000259" key="2">
    <source>
        <dbReference type="Pfam" id="PF14237"/>
    </source>
</evidence>
<name>A0ABY4CB59_9BACT</name>
<evidence type="ECO:0000313" key="3">
    <source>
        <dbReference type="EMBL" id="UOF02014.1"/>
    </source>
</evidence>
<feature type="domain" description="PilZ" evidence="1">
    <location>
        <begin position="127"/>
        <end position="222"/>
    </location>
</feature>
<evidence type="ECO:0000313" key="4">
    <source>
        <dbReference type="Proteomes" id="UP000830116"/>
    </source>
</evidence>
<protein>
    <submittedName>
        <fullName evidence="3">PilZ domain-containing protein</fullName>
    </submittedName>
</protein>
<dbReference type="SUPFAM" id="SSF141371">
    <property type="entry name" value="PilZ domain-like"/>
    <property type="match status" value="1"/>
</dbReference>
<dbReference type="Gene3D" id="2.40.10.220">
    <property type="entry name" value="predicted glycosyltransferase like domains"/>
    <property type="match status" value="1"/>
</dbReference>
<gene>
    <name evidence="3" type="ORF">MNR06_03480</name>
</gene>
<proteinExistence type="predicted"/>
<dbReference type="Proteomes" id="UP000830116">
    <property type="component" value="Chromosome"/>
</dbReference>
<organism evidence="3 4">
    <name type="scientific">Bdellovibrio reynosensis</name>
    <dbReference type="NCBI Taxonomy" id="2835041"/>
    <lineage>
        <taxon>Bacteria</taxon>
        <taxon>Pseudomonadati</taxon>
        <taxon>Bdellovibrionota</taxon>
        <taxon>Bdellovibrionia</taxon>
        <taxon>Bdellovibrionales</taxon>
        <taxon>Pseudobdellovibrionaceae</taxon>
        <taxon>Bdellovibrio</taxon>
    </lineage>
</organism>
<reference evidence="3" key="1">
    <citation type="submission" date="2022-03" db="EMBL/GenBank/DDBJ databases">
        <title>Genome Identification and Characterization of new species Bdellovibrio reynosense LBG001 sp. nov. from a Mexico soil sample.</title>
        <authorList>
            <person name="Camilli A."/>
            <person name="Ajao Y."/>
            <person name="Guo X."/>
        </authorList>
    </citation>
    <scope>NUCLEOTIDE SEQUENCE</scope>
    <source>
        <strain evidence="3">LBG001</strain>
    </source>
</reference>
<dbReference type="InterPro" id="IPR025640">
    <property type="entry name" value="GYF_2"/>
</dbReference>